<dbReference type="RefSeq" id="XP_040723572.1">
    <property type="nucleotide sequence ID" value="XM_040870641.1"/>
</dbReference>
<organism evidence="2 3">
    <name type="scientific">Protomyces lactucae-debilis</name>
    <dbReference type="NCBI Taxonomy" id="2754530"/>
    <lineage>
        <taxon>Eukaryota</taxon>
        <taxon>Fungi</taxon>
        <taxon>Dikarya</taxon>
        <taxon>Ascomycota</taxon>
        <taxon>Taphrinomycotina</taxon>
        <taxon>Taphrinomycetes</taxon>
        <taxon>Taphrinales</taxon>
        <taxon>Protomycetaceae</taxon>
        <taxon>Protomyces</taxon>
    </lineage>
</organism>
<feature type="signal peptide" evidence="1">
    <location>
        <begin position="1"/>
        <end position="25"/>
    </location>
</feature>
<name>A0A1Y2F4V0_PROLT</name>
<reference evidence="2 3" key="1">
    <citation type="submission" date="2016-07" db="EMBL/GenBank/DDBJ databases">
        <title>Pervasive Adenine N6-methylation of Active Genes in Fungi.</title>
        <authorList>
            <consortium name="DOE Joint Genome Institute"/>
            <person name="Mondo S.J."/>
            <person name="Dannebaum R.O."/>
            <person name="Kuo R.C."/>
            <person name="Labutti K."/>
            <person name="Haridas S."/>
            <person name="Kuo A."/>
            <person name="Salamov A."/>
            <person name="Ahrendt S.R."/>
            <person name="Lipzen A."/>
            <person name="Sullivan W."/>
            <person name="Andreopoulos W.B."/>
            <person name="Clum A."/>
            <person name="Lindquist E."/>
            <person name="Daum C."/>
            <person name="Ramamoorthy G.K."/>
            <person name="Gryganskyi A."/>
            <person name="Culley D."/>
            <person name="Magnuson J.K."/>
            <person name="James T.Y."/>
            <person name="O'Malley M.A."/>
            <person name="Stajich J.E."/>
            <person name="Spatafora J.W."/>
            <person name="Visel A."/>
            <person name="Grigoriev I.V."/>
        </authorList>
    </citation>
    <scope>NUCLEOTIDE SEQUENCE [LARGE SCALE GENOMIC DNA]</scope>
    <source>
        <strain evidence="2 3">12-1054</strain>
    </source>
</reference>
<keyword evidence="3" id="KW-1185">Reference proteome</keyword>
<dbReference type="EMBL" id="MCFI01000016">
    <property type="protein sequence ID" value="ORY78940.1"/>
    <property type="molecule type" value="Genomic_DNA"/>
</dbReference>
<evidence type="ECO:0000313" key="3">
    <source>
        <dbReference type="Proteomes" id="UP000193685"/>
    </source>
</evidence>
<proteinExistence type="predicted"/>
<accession>A0A1Y2F4V0</accession>
<evidence type="ECO:0000313" key="2">
    <source>
        <dbReference type="EMBL" id="ORY78940.1"/>
    </source>
</evidence>
<sequence>MAAAVPSYVKLVVLLLAIALRHAVAKHYDVNKDCRQTGFALETVIPQRAPTMSEENCKDLCSRRHLDLVIWLNVAWSDRMTPSIWNDGKNHTWLECKQSSGVCQLDNWARLEDRQDRPGVKQCRCTAIVEFKRWGPRGDESNDWCYPDNAMNNLAQNAVVHGVWTDFDTTWVRAQVSGNSWYWFRNEHIDCDASAGDTGCDFVGHCWDNGPSPILPTFEAQLGNTILSWADPEARTWILCPNLGRWATPGK</sequence>
<feature type="chain" id="PRO_5012892339" evidence="1">
    <location>
        <begin position="26"/>
        <end position="251"/>
    </location>
</feature>
<dbReference type="AlphaFoldDB" id="A0A1Y2F4V0"/>
<keyword evidence="1" id="KW-0732">Signal</keyword>
<gene>
    <name evidence="2" type="ORF">BCR37DRAFT_388569</name>
</gene>
<evidence type="ECO:0000256" key="1">
    <source>
        <dbReference type="SAM" id="SignalP"/>
    </source>
</evidence>
<protein>
    <submittedName>
        <fullName evidence="2">Uncharacterized protein</fullName>
    </submittedName>
</protein>
<dbReference type="Proteomes" id="UP000193685">
    <property type="component" value="Unassembled WGS sequence"/>
</dbReference>
<dbReference type="GeneID" id="63787240"/>
<comment type="caution">
    <text evidence="2">The sequence shown here is derived from an EMBL/GenBank/DDBJ whole genome shotgun (WGS) entry which is preliminary data.</text>
</comment>